<organism evidence="2 3">
    <name type="scientific">Liparis tanakae</name>
    <name type="common">Tanaka's snailfish</name>
    <dbReference type="NCBI Taxonomy" id="230148"/>
    <lineage>
        <taxon>Eukaryota</taxon>
        <taxon>Metazoa</taxon>
        <taxon>Chordata</taxon>
        <taxon>Craniata</taxon>
        <taxon>Vertebrata</taxon>
        <taxon>Euteleostomi</taxon>
        <taxon>Actinopterygii</taxon>
        <taxon>Neopterygii</taxon>
        <taxon>Teleostei</taxon>
        <taxon>Neoteleostei</taxon>
        <taxon>Acanthomorphata</taxon>
        <taxon>Eupercaria</taxon>
        <taxon>Perciformes</taxon>
        <taxon>Cottioidei</taxon>
        <taxon>Cottales</taxon>
        <taxon>Liparidae</taxon>
        <taxon>Liparis</taxon>
    </lineage>
</organism>
<evidence type="ECO:0000256" key="1">
    <source>
        <dbReference type="SAM" id="MobiDB-lite"/>
    </source>
</evidence>
<comment type="caution">
    <text evidence="2">The sequence shown here is derived from an EMBL/GenBank/DDBJ whole genome shotgun (WGS) entry which is preliminary data.</text>
</comment>
<protein>
    <submittedName>
        <fullName evidence="2">Uncharacterized protein</fullName>
    </submittedName>
</protein>
<dbReference type="AlphaFoldDB" id="A0A4Z2FDK0"/>
<accession>A0A4Z2FDK0</accession>
<sequence length="168" mass="19042">MESLLKDHRDGLALRVNARVPPLRLGAAELLLQADKLHVALGLHKRDVVNKVQDGLLRALGRHRPSRPAVERRTERTERRTERSERSREPTRARRAVTWTRHRGASATAFHCVGFLAFPPPSNGVSETDTRGPYHFFSRREGGGHISNLWLKPAKNVIRVSEMLNILL</sequence>
<evidence type="ECO:0000313" key="2">
    <source>
        <dbReference type="EMBL" id="TNN39306.1"/>
    </source>
</evidence>
<feature type="compositionally biased region" description="Basic and acidic residues" evidence="1">
    <location>
        <begin position="69"/>
        <end position="92"/>
    </location>
</feature>
<evidence type="ECO:0000313" key="3">
    <source>
        <dbReference type="Proteomes" id="UP000314294"/>
    </source>
</evidence>
<proteinExistence type="predicted"/>
<keyword evidence="3" id="KW-1185">Reference proteome</keyword>
<gene>
    <name evidence="2" type="ORF">EYF80_050511</name>
</gene>
<name>A0A4Z2FDK0_9TELE</name>
<dbReference type="Proteomes" id="UP000314294">
    <property type="component" value="Unassembled WGS sequence"/>
</dbReference>
<feature type="region of interest" description="Disordered" evidence="1">
    <location>
        <begin position="60"/>
        <end position="97"/>
    </location>
</feature>
<reference evidence="2 3" key="1">
    <citation type="submission" date="2019-03" db="EMBL/GenBank/DDBJ databases">
        <title>First draft genome of Liparis tanakae, snailfish: a comprehensive survey of snailfish specific genes.</title>
        <authorList>
            <person name="Kim W."/>
            <person name="Song I."/>
            <person name="Jeong J.-H."/>
            <person name="Kim D."/>
            <person name="Kim S."/>
            <person name="Ryu S."/>
            <person name="Song J.Y."/>
            <person name="Lee S.K."/>
        </authorList>
    </citation>
    <scope>NUCLEOTIDE SEQUENCE [LARGE SCALE GENOMIC DNA]</scope>
    <source>
        <tissue evidence="2">Muscle</tissue>
    </source>
</reference>
<dbReference type="EMBL" id="SRLO01001290">
    <property type="protein sequence ID" value="TNN39306.1"/>
    <property type="molecule type" value="Genomic_DNA"/>
</dbReference>